<gene>
    <name evidence="2" type="ORF">S01H4_17778</name>
</gene>
<sequence>MHIQVLGAHNCESQNSKLVSLLIDDVLAIDAGALTSSLSFEAQQKIKAILLTHQHYDHIRDIPTIAMNLFLRQATINVYSIPPVYDALVTHLLNDELYSNFLQQPAPNPTVRFTVIESDKPLRIEGYTVLAVPVKHNVPTVGASLAALMHLSRVS</sequence>
<dbReference type="InterPro" id="IPR036866">
    <property type="entry name" value="RibonucZ/Hydroxyglut_hydro"/>
</dbReference>
<accession>X1A313</accession>
<dbReference type="SUPFAM" id="SSF56281">
    <property type="entry name" value="Metallo-hydrolase/oxidoreductase"/>
    <property type="match status" value="1"/>
</dbReference>
<feature type="domain" description="Metallo-beta-lactamase" evidence="1">
    <location>
        <begin position="43"/>
        <end position="140"/>
    </location>
</feature>
<evidence type="ECO:0000313" key="2">
    <source>
        <dbReference type="EMBL" id="GAG64562.1"/>
    </source>
</evidence>
<dbReference type="EMBL" id="BART01007847">
    <property type="protein sequence ID" value="GAG64562.1"/>
    <property type="molecule type" value="Genomic_DNA"/>
</dbReference>
<name>X1A313_9ZZZZ</name>
<reference evidence="2" key="1">
    <citation type="journal article" date="2014" name="Front. Microbiol.">
        <title>High frequency of phylogenetically diverse reductive dehalogenase-homologous genes in deep subseafloor sedimentary metagenomes.</title>
        <authorList>
            <person name="Kawai M."/>
            <person name="Futagami T."/>
            <person name="Toyoda A."/>
            <person name="Takaki Y."/>
            <person name="Nishi S."/>
            <person name="Hori S."/>
            <person name="Arai W."/>
            <person name="Tsubouchi T."/>
            <person name="Morono Y."/>
            <person name="Uchiyama I."/>
            <person name="Ito T."/>
            <person name="Fujiyama A."/>
            <person name="Inagaki F."/>
            <person name="Takami H."/>
        </authorList>
    </citation>
    <scope>NUCLEOTIDE SEQUENCE</scope>
    <source>
        <strain evidence="2">Expedition CK06-06</strain>
    </source>
</reference>
<dbReference type="InterPro" id="IPR001279">
    <property type="entry name" value="Metallo-B-lactamas"/>
</dbReference>
<dbReference type="AlphaFoldDB" id="X1A313"/>
<protein>
    <recommendedName>
        <fullName evidence="1">Metallo-beta-lactamase domain-containing protein</fullName>
    </recommendedName>
</protein>
<evidence type="ECO:0000259" key="1">
    <source>
        <dbReference type="Pfam" id="PF12706"/>
    </source>
</evidence>
<organism evidence="2">
    <name type="scientific">marine sediment metagenome</name>
    <dbReference type="NCBI Taxonomy" id="412755"/>
    <lineage>
        <taxon>unclassified sequences</taxon>
        <taxon>metagenomes</taxon>
        <taxon>ecological metagenomes</taxon>
    </lineage>
</organism>
<dbReference type="Pfam" id="PF12706">
    <property type="entry name" value="Lactamase_B_2"/>
    <property type="match status" value="1"/>
</dbReference>
<proteinExistence type="predicted"/>
<comment type="caution">
    <text evidence="2">The sequence shown here is derived from an EMBL/GenBank/DDBJ whole genome shotgun (WGS) entry which is preliminary data.</text>
</comment>
<dbReference type="Gene3D" id="3.60.15.10">
    <property type="entry name" value="Ribonuclease Z/Hydroxyacylglutathione hydrolase-like"/>
    <property type="match status" value="1"/>
</dbReference>